<organism evidence="2 3">
    <name type="scientific">Steinernema glaseri</name>
    <dbReference type="NCBI Taxonomy" id="37863"/>
    <lineage>
        <taxon>Eukaryota</taxon>
        <taxon>Metazoa</taxon>
        <taxon>Ecdysozoa</taxon>
        <taxon>Nematoda</taxon>
        <taxon>Chromadorea</taxon>
        <taxon>Rhabditida</taxon>
        <taxon>Tylenchina</taxon>
        <taxon>Panagrolaimomorpha</taxon>
        <taxon>Strongyloidoidea</taxon>
        <taxon>Steinernematidae</taxon>
        <taxon>Steinernema</taxon>
    </lineage>
</organism>
<reference evidence="3" key="1">
    <citation type="submission" date="2016-11" db="UniProtKB">
        <authorList>
            <consortium name="WormBaseParasite"/>
        </authorList>
    </citation>
    <scope>IDENTIFICATION</scope>
</reference>
<dbReference type="PANTHER" id="PTHR47611:SF1">
    <property type="entry name" value="CCHC-TYPE DOMAIN-CONTAINING PROTEIN"/>
    <property type="match status" value="1"/>
</dbReference>
<name>A0A1I7YKI3_9BILA</name>
<dbReference type="InterPro" id="IPR012337">
    <property type="entry name" value="RNaseH-like_sf"/>
</dbReference>
<dbReference type="SUPFAM" id="SSF53098">
    <property type="entry name" value="Ribonuclease H-like"/>
    <property type="match status" value="1"/>
</dbReference>
<dbReference type="WBParaSite" id="L893_g17350.t1">
    <property type="protein sequence ID" value="L893_g17350.t1"/>
    <property type="gene ID" value="L893_g17350"/>
</dbReference>
<dbReference type="PANTHER" id="PTHR47611">
    <property type="entry name" value="HAT DIMERISATION DOMAIN, C-TERMINAL"/>
    <property type="match status" value="1"/>
</dbReference>
<evidence type="ECO:0000313" key="2">
    <source>
        <dbReference type="Proteomes" id="UP000095287"/>
    </source>
</evidence>
<feature type="domain" description="HAT C-terminal dimerisation" evidence="1">
    <location>
        <begin position="33"/>
        <end position="102"/>
    </location>
</feature>
<dbReference type="Proteomes" id="UP000095287">
    <property type="component" value="Unplaced"/>
</dbReference>
<dbReference type="GO" id="GO:0046983">
    <property type="term" value="F:protein dimerization activity"/>
    <property type="evidence" value="ECO:0007669"/>
    <property type="project" value="InterPro"/>
</dbReference>
<accession>A0A1I7YKI3</accession>
<sequence>MELSEDSKMSAVRILVLFAFRGEVNDYFAIQPDLDCDPYEFWASQAAQIKFPLLKSLAYGHLSCPATSAESERLFSAAGLTITDLRSRLSCETVEKLLFLHVNVPILGYK</sequence>
<keyword evidence="2" id="KW-1185">Reference proteome</keyword>
<dbReference type="Pfam" id="PF05699">
    <property type="entry name" value="Dimer_Tnp_hAT"/>
    <property type="match status" value="1"/>
</dbReference>
<evidence type="ECO:0000259" key="1">
    <source>
        <dbReference type="Pfam" id="PF05699"/>
    </source>
</evidence>
<proteinExistence type="predicted"/>
<evidence type="ECO:0000313" key="3">
    <source>
        <dbReference type="WBParaSite" id="L893_g17350.t1"/>
    </source>
</evidence>
<protein>
    <submittedName>
        <fullName evidence="3">Dimer_Tnp_hAT domain-containing protein</fullName>
    </submittedName>
</protein>
<dbReference type="InterPro" id="IPR008906">
    <property type="entry name" value="HATC_C_dom"/>
</dbReference>
<dbReference type="AlphaFoldDB" id="A0A1I7YKI3"/>